<evidence type="ECO:0000256" key="2">
    <source>
        <dbReference type="ARBA" id="ARBA00022741"/>
    </source>
</evidence>
<dbReference type="Pfam" id="PF00005">
    <property type="entry name" value="ABC_tran"/>
    <property type="match status" value="1"/>
</dbReference>
<keyword evidence="3" id="KW-0067">ATP-binding</keyword>
<dbReference type="SUPFAM" id="SSF52540">
    <property type="entry name" value="P-loop containing nucleoside triphosphate hydrolases"/>
    <property type="match status" value="1"/>
</dbReference>
<dbReference type="GO" id="GO:0016887">
    <property type="term" value="F:ATP hydrolysis activity"/>
    <property type="evidence" value="ECO:0007669"/>
    <property type="project" value="InterPro"/>
</dbReference>
<dbReference type="InterPro" id="IPR051782">
    <property type="entry name" value="ABC_Transporter_VariousFunc"/>
</dbReference>
<dbReference type="GO" id="GO:0005524">
    <property type="term" value="F:ATP binding"/>
    <property type="evidence" value="ECO:0007669"/>
    <property type="project" value="UniProtKB-KW"/>
</dbReference>
<dbReference type="AlphaFoldDB" id="A0A381YT32"/>
<reference evidence="5" key="1">
    <citation type="submission" date="2018-05" db="EMBL/GenBank/DDBJ databases">
        <authorList>
            <person name="Lanie J.A."/>
            <person name="Ng W.-L."/>
            <person name="Kazmierczak K.M."/>
            <person name="Andrzejewski T.M."/>
            <person name="Davidsen T.M."/>
            <person name="Wayne K.J."/>
            <person name="Tettelin H."/>
            <person name="Glass J.I."/>
            <person name="Rusch D."/>
            <person name="Podicherti R."/>
            <person name="Tsui H.-C.T."/>
            <person name="Winkler M.E."/>
        </authorList>
    </citation>
    <scope>NUCLEOTIDE SEQUENCE</scope>
</reference>
<name>A0A381YT32_9ZZZZ</name>
<protein>
    <recommendedName>
        <fullName evidence="4">ABC transporter domain-containing protein</fullName>
    </recommendedName>
</protein>
<evidence type="ECO:0000256" key="1">
    <source>
        <dbReference type="ARBA" id="ARBA00022448"/>
    </source>
</evidence>
<evidence type="ECO:0000259" key="4">
    <source>
        <dbReference type="PROSITE" id="PS50893"/>
    </source>
</evidence>
<keyword evidence="2" id="KW-0547">Nucleotide-binding</keyword>
<feature type="domain" description="ABC transporter" evidence="4">
    <location>
        <begin position="3"/>
        <end position="231"/>
    </location>
</feature>
<gene>
    <name evidence="5" type="ORF">METZ01_LOCUS132974</name>
</gene>
<keyword evidence="1" id="KW-0813">Transport</keyword>
<dbReference type="PROSITE" id="PS50893">
    <property type="entry name" value="ABC_TRANSPORTER_2"/>
    <property type="match status" value="1"/>
</dbReference>
<evidence type="ECO:0000313" key="5">
    <source>
        <dbReference type="EMBL" id="SVA80120.1"/>
    </source>
</evidence>
<organism evidence="5">
    <name type="scientific">marine metagenome</name>
    <dbReference type="NCBI Taxonomy" id="408172"/>
    <lineage>
        <taxon>unclassified sequences</taxon>
        <taxon>metagenomes</taxon>
        <taxon>ecological metagenomes</taxon>
    </lineage>
</organism>
<dbReference type="PANTHER" id="PTHR42939:SF1">
    <property type="entry name" value="ABC TRANSPORTER ATP-BINDING PROTEIN ALBC-RELATED"/>
    <property type="match status" value="1"/>
</dbReference>
<evidence type="ECO:0000256" key="3">
    <source>
        <dbReference type="ARBA" id="ARBA00022840"/>
    </source>
</evidence>
<dbReference type="CDD" id="cd03230">
    <property type="entry name" value="ABC_DR_subfamily_A"/>
    <property type="match status" value="1"/>
</dbReference>
<proteinExistence type="predicted"/>
<dbReference type="PANTHER" id="PTHR42939">
    <property type="entry name" value="ABC TRANSPORTER ATP-BINDING PROTEIN ALBC-RELATED"/>
    <property type="match status" value="1"/>
</dbReference>
<dbReference type="InterPro" id="IPR027417">
    <property type="entry name" value="P-loop_NTPase"/>
</dbReference>
<dbReference type="EMBL" id="UINC01018983">
    <property type="protein sequence ID" value="SVA80120.1"/>
    <property type="molecule type" value="Genomic_DNA"/>
</dbReference>
<sequence>MQVDISGICKSFYLQNVLSNLSFTLSSGSATCLLGSNGSGKTTTLKLLSSITSIGSGKVCINGKEISPSDPLSRQYSLYVGHNASLYPSLSGKENLLFIMGLYGLHANKDKIRECLGYLSLENHCNKQIKFYSQGMLQRLKLAMADLIPTPILYLDEPLSALDQEGTDLFNDLIIKWKNINRTMLIATHNIDWPLNVVDRIIILKSGHIDLDVSLKGMSKEEVTSYIKGNG</sequence>
<dbReference type="InterPro" id="IPR003439">
    <property type="entry name" value="ABC_transporter-like_ATP-bd"/>
</dbReference>
<accession>A0A381YT32</accession>
<dbReference type="Gene3D" id="3.40.50.300">
    <property type="entry name" value="P-loop containing nucleotide triphosphate hydrolases"/>
    <property type="match status" value="1"/>
</dbReference>
<dbReference type="SMART" id="SM00382">
    <property type="entry name" value="AAA"/>
    <property type="match status" value="1"/>
</dbReference>
<dbReference type="InterPro" id="IPR003593">
    <property type="entry name" value="AAA+_ATPase"/>
</dbReference>